<gene>
    <name evidence="4" type="ORF">OSIN01602_LOCUS10320</name>
</gene>
<dbReference type="PANTHER" id="PTHR45641:SF19">
    <property type="entry name" value="NEPHROCYSTIN-3"/>
    <property type="match status" value="1"/>
</dbReference>
<evidence type="ECO:0000313" key="4">
    <source>
        <dbReference type="EMBL" id="CAD9339784.1"/>
    </source>
</evidence>
<dbReference type="SUPFAM" id="SSF48452">
    <property type="entry name" value="TPR-like"/>
    <property type="match status" value="2"/>
</dbReference>
<dbReference type="AlphaFoldDB" id="A0A7S1ZIR8"/>
<evidence type="ECO:0000256" key="1">
    <source>
        <dbReference type="ARBA" id="ARBA00022737"/>
    </source>
</evidence>
<accession>A0A7S1ZIR8</accession>
<keyword evidence="2" id="KW-0802">TPR repeat</keyword>
<evidence type="ECO:0000256" key="2">
    <source>
        <dbReference type="ARBA" id="ARBA00022803"/>
    </source>
</evidence>
<dbReference type="InterPro" id="IPR019734">
    <property type="entry name" value="TPR_rpt"/>
</dbReference>
<dbReference type="PANTHER" id="PTHR45641">
    <property type="entry name" value="TETRATRICOPEPTIDE REPEAT PROTEIN (AFU_ORTHOLOGUE AFUA_6G03870)"/>
    <property type="match status" value="1"/>
</dbReference>
<feature type="compositionally biased region" description="Polar residues" evidence="3">
    <location>
        <begin position="15"/>
        <end position="24"/>
    </location>
</feature>
<dbReference type="EMBL" id="HBGO01018021">
    <property type="protein sequence ID" value="CAD9339784.1"/>
    <property type="molecule type" value="Transcribed_RNA"/>
</dbReference>
<evidence type="ECO:0000256" key="3">
    <source>
        <dbReference type="SAM" id="MobiDB-lite"/>
    </source>
</evidence>
<evidence type="ECO:0008006" key="5">
    <source>
        <dbReference type="Google" id="ProtNLM"/>
    </source>
</evidence>
<reference evidence="4" key="1">
    <citation type="submission" date="2021-01" db="EMBL/GenBank/DDBJ databases">
        <authorList>
            <person name="Corre E."/>
            <person name="Pelletier E."/>
            <person name="Niang G."/>
            <person name="Scheremetjew M."/>
            <person name="Finn R."/>
            <person name="Kale V."/>
            <person name="Holt S."/>
            <person name="Cochrane G."/>
            <person name="Meng A."/>
            <person name="Brown T."/>
            <person name="Cohen L."/>
        </authorList>
    </citation>
    <scope>NUCLEOTIDE SEQUENCE</scope>
    <source>
        <strain evidence="4">Grunow 1884</strain>
    </source>
</reference>
<dbReference type="SMART" id="SM00028">
    <property type="entry name" value="TPR"/>
    <property type="match status" value="3"/>
</dbReference>
<name>A0A7S1ZIR8_TRICV</name>
<sequence length="449" mass="48904">MSTPSAKPPVKESPSEGTEASSDSGVLASPPESNDRPPAVADGANAVPRKGKPPGRDLSVFAAIFGECLCTDAFRFRPSDIRSSLSSARSRTPFLYLEGVECIGLGAVVVDPGEKPKGHTPSERVRETVRQITTEAGRLIKIGYLVEKRAGEEASTFSNGDGKAEENLDKERLGVELPKDPSNVGLEKPVTTPELVPLEVYEETYPGDLERSLTGPARDALNHFRSGEFSKAFVAFEKIAKQQRFHPKKEDDTFLLGITMHNMGVCRLLAMDDDAAALKLFERAADLKRKSFGPDHVEVAASLVEIGIQRFARSDLEEALTVLAEARKMRSLALGSDHPKVAVALNNEGCVHFQQKNPVAALTRFQEAADALRNAMERGGGMRAEMDLLHVATALCNLAYMKFRMKGYDEATAIFEDALLVQQSVLGDEEHRTIRDTLSNIAITNAFHS</sequence>
<dbReference type="InterPro" id="IPR011990">
    <property type="entry name" value="TPR-like_helical_dom_sf"/>
</dbReference>
<proteinExistence type="predicted"/>
<dbReference type="Gene3D" id="1.25.40.10">
    <property type="entry name" value="Tetratricopeptide repeat domain"/>
    <property type="match status" value="2"/>
</dbReference>
<feature type="region of interest" description="Disordered" evidence="3">
    <location>
        <begin position="1"/>
        <end position="53"/>
    </location>
</feature>
<keyword evidence="1" id="KW-0677">Repeat</keyword>
<dbReference type="Pfam" id="PF13374">
    <property type="entry name" value="TPR_10"/>
    <property type="match status" value="2"/>
</dbReference>
<protein>
    <recommendedName>
        <fullName evidence="5">Kinesin light chain</fullName>
    </recommendedName>
</protein>
<dbReference type="Pfam" id="PF13424">
    <property type="entry name" value="TPR_12"/>
    <property type="match status" value="1"/>
</dbReference>
<organism evidence="4">
    <name type="scientific">Trieres chinensis</name>
    <name type="common">Marine centric diatom</name>
    <name type="synonym">Odontella sinensis</name>
    <dbReference type="NCBI Taxonomy" id="1514140"/>
    <lineage>
        <taxon>Eukaryota</taxon>
        <taxon>Sar</taxon>
        <taxon>Stramenopiles</taxon>
        <taxon>Ochrophyta</taxon>
        <taxon>Bacillariophyta</taxon>
        <taxon>Mediophyceae</taxon>
        <taxon>Biddulphiophycidae</taxon>
        <taxon>Eupodiscales</taxon>
        <taxon>Parodontellaceae</taxon>
        <taxon>Trieres</taxon>
    </lineage>
</organism>